<evidence type="ECO:0000256" key="7">
    <source>
        <dbReference type="ARBA" id="ARBA00023034"/>
    </source>
</evidence>
<evidence type="ECO:0000256" key="5">
    <source>
        <dbReference type="ARBA" id="ARBA00022968"/>
    </source>
</evidence>
<dbReference type="EMBL" id="JAFJMO010000017">
    <property type="protein sequence ID" value="KAJ8252185.1"/>
    <property type="molecule type" value="Genomic_DNA"/>
</dbReference>
<dbReference type="InterPro" id="IPR027417">
    <property type="entry name" value="P-loop_NTPase"/>
</dbReference>
<dbReference type="Proteomes" id="UP001152803">
    <property type="component" value="Unassembled WGS sequence"/>
</dbReference>
<evidence type="ECO:0000256" key="8">
    <source>
        <dbReference type="ARBA" id="ARBA00023136"/>
    </source>
</evidence>
<proteinExistence type="inferred from homology"/>
<evidence type="ECO:0000256" key="4">
    <source>
        <dbReference type="ARBA" id="ARBA00022692"/>
    </source>
</evidence>
<evidence type="ECO:0000256" key="10">
    <source>
        <dbReference type="ARBA" id="ARBA00023277"/>
    </source>
</evidence>
<keyword evidence="10" id="KW-0119">Carbohydrate metabolism</keyword>
<dbReference type="PANTHER" id="PTHR10704">
    <property type="entry name" value="CARBOHYDRATE SULFOTRANSFERASE"/>
    <property type="match status" value="1"/>
</dbReference>
<evidence type="ECO:0000256" key="11">
    <source>
        <dbReference type="RuleBase" id="RU361155"/>
    </source>
</evidence>
<evidence type="ECO:0000256" key="2">
    <source>
        <dbReference type="ARBA" id="ARBA00005530"/>
    </source>
</evidence>
<keyword evidence="5" id="KW-0735">Signal-anchor</keyword>
<dbReference type="EC" id="2.8.2.-" evidence="11"/>
<dbReference type="AlphaFoldDB" id="A0A9Q1HNY9"/>
<comment type="subcellular location">
    <subcellularLocation>
        <location evidence="1">Golgi apparatus membrane</location>
        <topology evidence="1">Single-pass type II membrane protein</topology>
    </subcellularLocation>
</comment>
<feature type="domain" description="Sulfotransferase" evidence="13">
    <location>
        <begin position="89"/>
        <end position="402"/>
    </location>
</feature>
<dbReference type="Gene3D" id="3.40.50.300">
    <property type="entry name" value="P-loop containing nucleotide triphosphate hydrolases"/>
    <property type="match status" value="1"/>
</dbReference>
<comment type="similarity">
    <text evidence="2">Belongs to the sulfotransferase 1 family. Gal/GlcNAc/GalNAc subfamily.</text>
</comment>
<keyword evidence="7" id="KW-0333">Golgi apparatus</keyword>
<keyword evidence="3 11" id="KW-0808">Transferase</keyword>
<accession>A0A9Q1HNY9</accession>
<feature type="transmembrane region" description="Helical" evidence="12">
    <location>
        <begin position="51"/>
        <end position="74"/>
    </location>
</feature>
<dbReference type="FunFam" id="3.40.50.300:FF:000703">
    <property type="entry name" value="Sulfotransferase"/>
    <property type="match status" value="1"/>
</dbReference>
<name>A0A9Q1HNY9_CONCO</name>
<evidence type="ECO:0000256" key="1">
    <source>
        <dbReference type="ARBA" id="ARBA00004323"/>
    </source>
</evidence>
<evidence type="ECO:0000256" key="3">
    <source>
        <dbReference type="ARBA" id="ARBA00022679"/>
    </source>
</evidence>
<dbReference type="GO" id="GO:0001517">
    <property type="term" value="F:N-acetylglucosamine 6-O-sulfotransferase activity"/>
    <property type="evidence" value="ECO:0007669"/>
    <property type="project" value="TreeGrafter"/>
</dbReference>
<evidence type="ECO:0000259" key="13">
    <source>
        <dbReference type="Pfam" id="PF00685"/>
    </source>
</evidence>
<gene>
    <name evidence="14" type="ORF">COCON_G00214970</name>
</gene>
<keyword evidence="4 12" id="KW-0812">Transmembrane</keyword>
<keyword evidence="9" id="KW-0325">Glycoprotein</keyword>
<dbReference type="GO" id="GO:0006044">
    <property type="term" value="P:N-acetylglucosamine metabolic process"/>
    <property type="evidence" value="ECO:0007669"/>
    <property type="project" value="TreeGrafter"/>
</dbReference>
<dbReference type="OrthoDB" id="6138663at2759"/>
<dbReference type="GO" id="GO:0006790">
    <property type="term" value="P:sulfur compound metabolic process"/>
    <property type="evidence" value="ECO:0007669"/>
    <property type="project" value="TreeGrafter"/>
</dbReference>
<dbReference type="GO" id="GO:0000139">
    <property type="term" value="C:Golgi membrane"/>
    <property type="evidence" value="ECO:0007669"/>
    <property type="project" value="UniProtKB-SubCell"/>
</dbReference>
<evidence type="ECO:0000256" key="6">
    <source>
        <dbReference type="ARBA" id="ARBA00022989"/>
    </source>
</evidence>
<keyword evidence="8 12" id="KW-0472">Membrane</keyword>
<dbReference type="Pfam" id="PF00685">
    <property type="entry name" value="Sulfotransfer_1"/>
    <property type="match status" value="1"/>
</dbReference>
<dbReference type="SUPFAM" id="SSF52540">
    <property type="entry name" value="P-loop containing nucleoside triphosphate hydrolases"/>
    <property type="match status" value="1"/>
</dbReference>
<evidence type="ECO:0000313" key="15">
    <source>
        <dbReference type="Proteomes" id="UP001152803"/>
    </source>
</evidence>
<keyword evidence="6 12" id="KW-1133">Transmembrane helix</keyword>
<dbReference type="InterPro" id="IPR000863">
    <property type="entry name" value="Sulfotransferase_dom"/>
</dbReference>
<organism evidence="14 15">
    <name type="scientific">Conger conger</name>
    <name type="common">Conger eel</name>
    <name type="synonym">Muraena conger</name>
    <dbReference type="NCBI Taxonomy" id="82655"/>
    <lineage>
        <taxon>Eukaryota</taxon>
        <taxon>Metazoa</taxon>
        <taxon>Chordata</taxon>
        <taxon>Craniata</taxon>
        <taxon>Vertebrata</taxon>
        <taxon>Euteleostomi</taxon>
        <taxon>Actinopterygii</taxon>
        <taxon>Neopterygii</taxon>
        <taxon>Teleostei</taxon>
        <taxon>Anguilliformes</taxon>
        <taxon>Congridae</taxon>
        <taxon>Conger</taxon>
    </lineage>
</organism>
<reference evidence="14" key="1">
    <citation type="journal article" date="2023" name="Science">
        <title>Genome structures resolve the early diversification of teleost fishes.</title>
        <authorList>
            <person name="Parey E."/>
            <person name="Louis A."/>
            <person name="Montfort J."/>
            <person name="Bouchez O."/>
            <person name="Roques C."/>
            <person name="Iampietro C."/>
            <person name="Lluch J."/>
            <person name="Castinel A."/>
            <person name="Donnadieu C."/>
            <person name="Desvignes T."/>
            <person name="Floi Bucao C."/>
            <person name="Jouanno E."/>
            <person name="Wen M."/>
            <person name="Mejri S."/>
            <person name="Dirks R."/>
            <person name="Jansen H."/>
            <person name="Henkel C."/>
            <person name="Chen W.J."/>
            <person name="Zahm M."/>
            <person name="Cabau C."/>
            <person name="Klopp C."/>
            <person name="Thompson A.W."/>
            <person name="Robinson-Rechavi M."/>
            <person name="Braasch I."/>
            <person name="Lecointre G."/>
            <person name="Bobe J."/>
            <person name="Postlethwait J.H."/>
            <person name="Berthelot C."/>
            <person name="Roest Crollius H."/>
            <person name="Guiguen Y."/>
        </authorList>
    </citation>
    <scope>NUCLEOTIDE SEQUENCE</scope>
    <source>
        <strain evidence="14">Concon-B</strain>
    </source>
</reference>
<evidence type="ECO:0000313" key="14">
    <source>
        <dbReference type="EMBL" id="KAJ8252185.1"/>
    </source>
</evidence>
<dbReference type="InterPro" id="IPR051135">
    <property type="entry name" value="Gal/GlcNAc/GalNAc_ST"/>
</dbReference>
<dbReference type="PANTHER" id="PTHR10704:SF4">
    <property type="entry name" value="CARBOHYDRATE SULFOTRANSFERASE 6"/>
    <property type="match status" value="1"/>
</dbReference>
<keyword evidence="15" id="KW-1185">Reference proteome</keyword>
<evidence type="ECO:0000256" key="9">
    <source>
        <dbReference type="ARBA" id="ARBA00023180"/>
    </source>
</evidence>
<evidence type="ECO:0000256" key="12">
    <source>
        <dbReference type="SAM" id="Phobius"/>
    </source>
</evidence>
<protein>
    <recommendedName>
        <fullName evidence="11">Sulfotransferase</fullName>
        <ecNumber evidence="11">2.8.2.-</ecNumber>
    </recommendedName>
</protein>
<sequence>MFSWRPKNNRSPNLWEYAFRELKLHPATYCPKPQSISKTRGEFPSMPRCKVLVPAVLTVLLLQGVTVLLLFGWYGNNLAPGKFAQGKVHVLLLSSWRSGSSFLGQTFSQHPDVFYLMEPAWHVWTTLRQPGAWALRMAVRDLMRSVFLCDMSVLESYTPANRNVSQIFMWSHSRALCSPPACPLTPRDAFSNETACKLRCDARGLQGAQAACRSYSHVVLKEVRFFDLEPLYPLLRDPTLDLRIIHLVRDPRAVARSRDKSAKALTRDNALVLEKGDTLVTDTRYDVLEAVCRSHVRIYETAVLNPPEFLRGRYKLVRYEDLVRDTSAEVEDMYDFAGLEMSERLQEWIYRVTHGKGSGTRKEAFQITSRNAADVSQAWRTTLPFDKVRRIQQLCKGAMELMGYRPVHSIKEQRQEDLDLLLPRKRREFSWLRPDRSTPALPNL</sequence>
<comment type="caution">
    <text evidence="14">The sequence shown here is derived from an EMBL/GenBank/DDBJ whole genome shotgun (WGS) entry which is preliminary data.</text>
</comment>